<reference evidence="3 4" key="1">
    <citation type="submission" date="2021-03" db="EMBL/GenBank/DDBJ databases">
        <title>novel species isolated from a fishpond in China.</title>
        <authorList>
            <person name="Lu H."/>
            <person name="Cai Z."/>
        </authorList>
    </citation>
    <scope>NUCLEOTIDE SEQUENCE [LARGE SCALE GENOMIC DNA]</scope>
    <source>
        <strain evidence="3 4">Y57</strain>
    </source>
</reference>
<proteinExistence type="predicted"/>
<dbReference type="Pfam" id="PF13665">
    <property type="entry name" value="Tox-PAAR-like"/>
    <property type="match status" value="1"/>
</dbReference>
<protein>
    <submittedName>
        <fullName evidence="3">DUF4150 domain-containing protein</fullName>
    </submittedName>
</protein>
<feature type="domain" description="Tox-GHH2" evidence="2">
    <location>
        <begin position="246"/>
        <end position="344"/>
    </location>
</feature>
<dbReference type="Proteomes" id="UP000663992">
    <property type="component" value="Unassembled WGS sequence"/>
</dbReference>
<accession>A0ABS3CYJ2</accession>
<organism evidence="3 4">
    <name type="scientific">Bowmanella yangjiangensis</name>
    <dbReference type="NCBI Taxonomy" id="2811230"/>
    <lineage>
        <taxon>Bacteria</taxon>
        <taxon>Pseudomonadati</taxon>
        <taxon>Pseudomonadota</taxon>
        <taxon>Gammaproteobacteria</taxon>
        <taxon>Alteromonadales</taxon>
        <taxon>Alteromonadaceae</taxon>
        <taxon>Bowmanella</taxon>
    </lineage>
</organism>
<dbReference type="EMBL" id="JAFKCS010000021">
    <property type="protein sequence ID" value="MBN7821640.1"/>
    <property type="molecule type" value="Genomic_DNA"/>
</dbReference>
<feature type="compositionally biased region" description="Polar residues" evidence="1">
    <location>
        <begin position="358"/>
        <end position="369"/>
    </location>
</feature>
<evidence type="ECO:0000259" key="2">
    <source>
        <dbReference type="Pfam" id="PF15635"/>
    </source>
</evidence>
<dbReference type="InterPro" id="IPR028917">
    <property type="entry name" value="Tox-GHH2_domain"/>
</dbReference>
<dbReference type="Pfam" id="PF15635">
    <property type="entry name" value="Tox-GHH2"/>
    <property type="match status" value="1"/>
</dbReference>
<feature type="region of interest" description="Disordered" evidence="1">
    <location>
        <begin position="339"/>
        <end position="380"/>
    </location>
</feature>
<sequence length="380" mass="41079">MSNNVFANGREIACKSGSGKVIAAFPDVCFTPPDKVPPTPPGVPIPYPLFSKAADTEKGSKKVTISGKEVMKRDSSDFKKCMGDEAAKTAKKGIINSKLTGKVYFTSWSMDVKVEGKNVVRHLDTTTSNHSSPNANAAVPCPYLDTGAFDSAKECKEDKKKEEQACEKYKPKGKKDACKDAGLNEQIPNSDAAAIGMGYQSKTDFGNQKAKKANAKNKAAKCIQARRCRLVPYSPRANESKCCPSQTGDHIIPKSSFFSDKYGGSPMPGWQDYNQGRAPVMCLEGGGTSGSHGIRHTFHKSMSSVEANELVGFNKELKFCAESARYAAPHCSSECLEKQLSNGHSGMGDKRKKIRHSPTGSEATDSQLDSMDVFTESTRD</sequence>
<evidence type="ECO:0000313" key="4">
    <source>
        <dbReference type="Proteomes" id="UP000663992"/>
    </source>
</evidence>
<dbReference type="RefSeq" id="WP_206595610.1">
    <property type="nucleotide sequence ID" value="NZ_JAFKCS010000021.1"/>
</dbReference>
<gene>
    <name evidence="3" type="ORF">J0A65_17360</name>
</gene>
<evidence type="ECO:0000256" key="1">
    <source>
        <dbReference type="SAM" id="MobiDB-lite"/>
    </source>
</evidence>
<name>A0ABS3CYJ2_9ALTE</name>
<keyword evidence="4" id="KW-1185">Reference proteome</keyword>
<comment type="caution">
    <text evidence="3">The sequence shown here is derived from an EMBL/GenBank/DDBJ whole genome shotgun (WGS) entry which is preliminary data.</text>
</comment>
<evidence type="ECO:0000313" key="3">
    <source>
        <dbReference type="EMBL" id="MBN7821640.1"/>
    </source>
</evidence>